<dbReference type="GO" id="GO:0051301">
    <property type="term" value="P:cell division"/>
    <property type="evidence" value="ECO:0007669"/>
    <property type="project" value="UniProtKB-KW"/>
</dbReference>
<name>A0A518E2J9_9BACT</name>
<dbReference type="AlphaFoldDB" id="A0A518E2J9"/>
<keyword evidence="5" id="KW-1185">Reference proteome</keyword>
<protein>
    <recommendedName>
        <fullName evidence="1 2">Segregation and condensation protein A</fullName>
    </recommendedName>
</protein>
<dbReference type="EMBL" id="CP036433">
    <property type="protein sequence ID" value="QDU98319.1"/>
    <property type="molecule type" value="Genomic_DNA"/>
</dbReference>
<gene>
    <name evidence="2 4" type="primary">scpA</name>
    <name evidence="4" type="ORF">Pla8534_61860</name>
</gene>
<evidence type="ECO:0000256" key="3">
    <source>
        <dbReference type="SAM" id="MobiDB-lite"/>
    </source>
</evidence>
<dbReference type="GO" id="GO:0007059">
    <property type="term" value="P:chromosome segregation"/>
    <property type="evidence" value="ECO:0007669"/>
    <property type="project" value="UniProtKB-UniRule"/>
</dbReference>
<dbReference type="GO" id="GO:0006260">
    <property type="term" value="P:DNA replication"/>
    <property type="evidence" value="ECO:0007669"/>
    <property type="project" value="UniProtKB-UniRule"/>
</dbReference>
<organism evidence="4 5">
    <name type="scientific">Lignipirellula cremea</name>
    <dbReference type="NCBI Taxonomy" id="2528010"/>
    <lineage>
        <taxon>Bacteria</taxon>
        <taxon>Pseudomonadati</taxon>
        <taxon>Planctomycetota</taxon>
        <taxon>Planctomycetia</taxon>
        <taxon>Pirellulales</taxon>
        <taxon>Pirellulaceae</taxon>
        <taxon>Lignipirellula</taxon>
    </lineage>
</organism>
<feature type="region of interest" description="Disordered" evidence="3">
    <location>
        <begin position="250"/>
        <end position="297"/>
    </location>
</feature>
<sequence>MSFRVDLDIYRGPLDLLLYLVRKHELAVTEISVAILTEQYLDYLTVLEQIDVDAVGDFLDIASTLIEMKSRQLLPQVEEEVEQIEEPREGLVERLLEYKRFKDAANILEEQSVRWGQRFPRLANDLPPRKVDPADQPIHEVELWDLVSAFGRVMRDHQANQPTNIIYDDTPINIYMERIHQRLASSGRMAFSEMFAAGMHKSAMIGVFLAVLELVRHHGVRTEQVDVHSEIWVIAAEGFSAEADFSDVDNYGAKIDDDLEEEVDEEEADEEEADEEEADEEEADEEEADEEEDEKDG</sequence>
<comment type="function">
    <text evidence="2">Participates in chromosomal partition during cell division. May act via the formation of a condensin-like complex containing Smc and ScpB that pull DNA away from mid-cell into both cell halves.</text>
</comment>
<keyword evidence="2" id="KW-0159">Chromosome partition</keyword>
<keyword evidence="2" id="KW-0963">Cytoplasm</keyword>
<reference evidence="4 5" key="1">
    <citation type="submission" date="2019-02" db="EMBL/GenBank/DDBJ databases">
        <title>Deep-cultivation of Planctomycetes and their phenomic and genomic characterization uncovers novel biology.</title>
        <authorList>
            <person name="Wiegand S."/>
            <person name="Jogler M."/>
            <person name="Boedeker C."/>
            <person name="Pinto D."/>
            <person name="Vollmers J."/>
            <person name="Rivas-Marin E."/>
            <person name="Kohn T."/>
            <person name="Peeters S.H."/>
            <person name="Heuer A."/>
            <person name="Rast P."/>
            <person name="Oberbeckmann S."/>
            <person name="Bunk B."/>
            <person name="Jeske O."/>
            <person name="Meyerdierks A."/>
            <person name="Storesund J.E."/>
            <person name="Kallscheuer N."/>
            <person name="Luecker S."/>
            <person name="Lage O.M."/>
            <person name="Pohl T."/>
            <person name="Merkel B.J."/>
            <person name="Hornburger P."/>
            <person name="Mueller R.-W."/>
            <person name="Bruemmer F."/>
            <person name="Labrenz M."/>
            <person name="Spormann A.M."/>
            <person name="Op den Camp H."/>
            <person name="Overmann J."/>
            <person name="Amann R."/>
            <person name="Jetten M.S.M."/>
            <person name="Mascher T."/>
            <person name="Medema M.H."/>
            <person name="Devos D.P."/>
            <person name="Kaster A.-K."/>
            <person name="Ovreas L."/>
            <person name="Rohde M."/>
            <person name="Galperin M.Y."/>
            <person name="Jogler C."/>
        </authorList>
    </citation>
    <scope>NUCLEOTIDE SEQUENCE [LARGE SCALE GENOMIC DNA]</scope>
    <source>
        <strain evidence="4 5">Pla85_3_4</strain>
    </source>
</reference>
<dbReference type="PANTHER" id="PTHR33969:SF2">
    <property type="entry name" value="SEGREGATION AND CONDENSATION PROTEIN A"/>
    <property type="match status" value="1"/>
</dbReference>
<dbReference type="GO" id="GO:0005737">
    <property type="term" value="C:cytoplasm"/>
    <property type="evidence" value="ECO:0007669"/>
    <property type="project" value="UniProtKB-SubCell"/>
</dbReference>
<dbReference type="RefSeq" id="WP_145057481.1">
    <property type="nucleotide sequence ID" value="NZ_CP036433.1"/>
</dbReference>
<keyword evidence="2" id="KW-0131">Cell cycle</keyword>
<evidence type="ECO:0000313" key="5">
    <source>
        <dbReference type="Proteomes" id="UP000317648"/>
    </source>
</evidence>
<comment type="subcellular location">
    <subcellularLocation>
        <location evidence="2">Cytoplasm</location>
    </subcellularLocation>
    <text evidence="2">Associated with two foci at the outer edges of the nucleoid region in young cells, and at four foci within both cell halves in older cells.</text>
</comment>
<dbReference type="PANTHER" id="PTHR33969">
    <property type="entry name" value="SEGREGATION AND CONDENSATION PROTEIN A"/>
    <property type="match status" value="1"/>
</dbReference>
<dbReference type="HAMAP" id="MF_01805">
    <property type="entry name" value="ScpA"/>
    <property type="match status" value="1"/>
</dbReference>
<dbReference type="Proteomes" id="UP000317648">
    <property type="component" value="Chromosome"/>
</dbReference>
<evidence type="ECO:0000256" key="2">
    <source>
        <dbReference type="HAMAP-Rule" id="MF_01805"/>
    </source>
</evidence>
<keyword evidence="2" id="KW-0132">Cell division</keyword>
<evidence type="ECO:0000313" key="4">
    <source>
        <dbReference type="EMBL" id="QDU98319.1"/>
    </source>
</evidence>
<dbReference type="OrthoDB" id="9811016at2"/>
<comment type="similarity">
    <text evidence="2">Belongs to the ScpA family.</text>
</comment>
<feature type="compositionally biased region" description="Acidic residues" evidence="3">
    <location>
        <begin position="257"/>
        <end position="297"/>
    </location>
</feature>
<dbReference type="Gene3D" id="6.10.250.2410">
    <property type="match status" value="1"/>
</dbReference>
<comment type="subunit">
    <text evidence="2">Component of a cohesin-like complex composed of ScpA, ScpB and the Smc homodimer, in which ScpA and ScpB bind to the head domain of Smc. The presence of the three proteins is required for the association of the complex with DNA.</text>
</comment>
<dbReference type="InterPro" id="IPR003768">
    <property type="entry name" value="ScpA"/>
</dbReference>
<proteinExistence type="inferred from homology"/>
<dbReference type="Pfam" id="PF02616">
    <property type="entry name" value="SMC_ScpA"/>
    <property type="match status" value="1"/>
</dbReference>
<evidence type="ECO:0000256" key="1">
    <source>
        <dbReference type="ARBA" id="ARBA00044777"/>
    </source>
</evidence>
<accession>A0A518E2J9</accession>
<dbReference type="KEGG" id="lcre:Pla8534_61860"/>